<dbReference type="Gramene" id="ERM95982">
    <property type="protein sequence ID" value="ERM95982"/>
    <property type="gene ID" value="AMTR_s00513p00012320"/>
</dbReference>
<organism evidence="1 2">
    <name type="scientific">Amborella trichopoda</name>
    <dbReference type="NCBI Taxonomy" id="13333"/>
    <lineage>
        <taxon>Eukaryota</taxon>
        <taxon>Viridiplantae</taxon>
        <taxon>Streptophyta</taxon>
        <taxon>Embryophyta</taxon>
        <taxon>Tracheophyta</taxon>
        <taxon>Spermatophyta</taxon>
        <taxon>Magnoliopsida</taxon>
        <taxon>Amborellales</taxon>
        <taxon>Amborellaceae</taxon>
        <taxon>Amborella</taxon>
    </lineage>
</organism>
<proteinExistence type="predicted"/>
<evidence type="ECO:0000313" key="1">
    <source>
        <dbReference type="EMBL" id="ERM95982.1"/>
    </source>
</evidence>
<dbReference type="HOGENOM" id="CLU_3112506_0_0_1"/>
<sequence length="51" mass="5722">TVQSTALLGSVQRISLPHPPLRHKSYSGRNLVDCRMYCPRSKKNLPPASYP</sequence>
<keyword evidence="2" id="KW-1185">Reference proteome</keyword>
<reference evidence="2" key="1">
    <citation type="journal article" date="2013" name="Science">
        <title>The Amborella genome and the evolution of flowering plants.</title>
        <authorList>
            <consortium name="Amborella Genome Project"/>
        </authorList>
    </citation>
    <scope>NUCLEOTIDE SEQUENCE [LARGE SCALE GENOMIC DNA]</scope>
</reference>
<name>W1NJL9_AMBTC</name>
<gene>
    <name evidence="1" type="ORF">AMTR_s00513p00012320</name>
</gene>
<accession>W1NJL9</accession>
<dbReference type="AlphaFoldDB" id="W1NJL9"/>
<evidence type="ECO:0000313" key="2">
    <source>
        <dbReference type="Proteomes" id="UP000017836"/>
    </source>
</evidence>
<feature type="non-terminal residue" evidence="1">
    <location>
        <position position="1"/>
    </location>
</feature>
<dbReference type="EMBL" id="KI397345">
    <property type="protein sequence ID" value="ERM95982.1"/>
    <property type="molecule type" value="Genomic_DNA"/>
</dbReference>
<dbReference type="Proteomes" id="UP000017836">
    <property type="component" value="Unassembled WGS sequence"/>
</dbReference>
<protein>
    <submittedName>
        <fullName evidence="1">Uncharacterized protein</fullName>
    </submittedName>
</protein>